<dbReference type="GO" id="GO:0016301">
    <property type="term" value="F:kinase activity"/>
    <property type="evidence" value="ECO:0007669"/>
    <property type="project" value="UniProtKB-KW"/>
</dbReference>
<sequence length="247" mass="29224">MKIMINPKYEYLREYVERIPEDFETLGTVIHSGRNLIKMITVDGLDINVKRYAIPPLINRIAYAFFRPSKGKRAFVYPEKLLEKGFETPCPIAYIEETKMGLIGHSYFMSIQSPYRYNFCQFGNADIESCADVVTAFAEFTARLHEAGILHLDYSPGNILYDKIGEEYHFSLVDINRMHFGEVDIKKGCANFARLWGQTPFFILLGKEYARSRKMDEEECVRLILHYRKKFWNRYRRRHQVWFQLDI</sequence>
<dbReference type="InterPro" id="IPR011009">
    <property type="entry name" value="Kinase-like_dom_sf"/>
</dbReference>
<comment type="caution">
    <text evidence="1">The sequence shown here is derived from an EMBL/GenBank/DDBJ whole genome shotgun (WGS) entry which is preliminary data.</text>
</comment>
<name>A0AAW5NSP5_9BACE</name>
<dbReference type="AlphaFoldDB" id="A0AAW5NSP5"/>
<evidence type="ECO:0000313" key="2">
    <source>
        <dbReference type="Proteomes" id="UP001204548"/>
    </source>
</evidence>
<keyword evidence="1" id="KW-0418">Kinase</keyword>
<protein>
    <submittedName>
        <fullName evidence="1">Tyrosine protein kinase</fullName>
    </submittedName>
</protein>
<dbReference type="GeneID" id="69588169"/>
<keyword evidence="1" id="KW-0808">Transferase</keyword>
<evidence type="ECO:0000313" key="1">
    <source>
        <dbReference type="EMBL" id="MCS2791465.1"/>
    </source>
</evidence>
<proteinExistence type="predicted"/>
<accession>A0AAW5NSP5</accession>
<dbReference type="RefSeq" id="WP_029425198.1">
    <property type="nucleotide sequence ID" value="NZ_CABMFH010000034.1"/>
</dbReference>
<gene>
    <name evidence="1" type="ORF">NXW97_05460</name>
</gene>
<dbReference type="Gene3D" id="1.10.510.10">
    <property type="entry name" value="Transferase(Phosphotransferase) domain 1"/>
    <property type="match status" value="1"/>
</dbReference>
<dbReference type="SUPFAM" id="SSF56112">
    <property type="entry name" value="Protein kinase-like (PK-like)"/>
    <property type="match status" value="2"/>
</dbReference>
<organism evidence="1 2">
    <name type="scientific">Bacteroides faecis</name>
    <dbReference type="NCBI Taxonomy" id="674529"/>
    <lineage>
        <taxon>Bacteria</taxon>
        <taxon>Pseudomonadati</taxon>
        <taxon>Bacteroidota</taxon>
        <taxon>Bacteroidia</taxon>
        <taxon>Bacteroidales</taxon>
        <taxon>Bacteroidaceae</taxon>
        <taxon>Bacteroides</taxon>
    </lineage>
</organism>
<dbReference type="Proteomes" id="UP001204548">
    <property type="component" value="Unassembled WGS sequence"/>
</dbReference>
<reference evidence="1" key="1">
    <citation type="submission" date="2022-08" db="EMBL/GenBank/DDBJ databases">
        <title>Genome Sequencing of Bacteroides fragilis Group Isolates with Nanopore Technology.</title>
        <authorList>
            <person name="Tisza M.J."/>
            <person name="Smith D."/>
            <person name="Dekker J.P."/>
        </authorList>
    </citation>
    <scope>NUCLEOTIDE SEQUENCE</scope>
    <source>
        <strain evidence="1">BFG-351</strain>
    </source>
</reference>
<dbReference type="EMBL" id="JANUTS010000001">
    <property type="protein sequence ID" value="MCS2791465.1"/>
    <property type="molecule type" value="Genomic_DNA"/>
</dbReference>